<reference evidence="1" key="1">
    <citation type="submission" date="2021-07" db="EMBL/GenBank/DDBJ databases">
        <title>Elsinoe batatas strain:CRI-CJ2 Genome sequencing and assembly.</title>
        <authorList>
            <person name="Huang L."/>
        </authorList>
    </citation>
    <scope>NUCLEOTIDE SEQUENCE</scope>
    <source>
        <strain evidence="1">CRI-CJ2</strain>
    </source>
</reference>
<protein>
    <submittedName>
        <fullName evidence="1">Uncharacterized protein</fullName>
    </submittedName>
</protein>
<name>A0A8K0KWP7_9PEZI</name>
<dbReference type="AlphaFoldDB" id="A0A8K0KWP7"/>
<accession>A0A8K0KWP7</accession>
<sequence>MAPYTMTIELKNESDRYIAFVGPSTLSSLDGTTQTVTDGDITTVKTSKWGGTDGLFTALSFVAANGPDPSKNVPFTVWATMPASSGSTVDVKLIDATTLINNDLNQLRVNGWADNIYKNGGSWGTNNFERSKFNLSHHDGIGLEKISSEYPNSYYKLHVKHS</sequence>
<gene>
    <name evidence="1" type="ORF">KVT40_006678</name>
</gene>
<dbReference type="Proteomes" id="UP000809789">
    <property type="component" value="Unassembled WGS sequence"/>
</dbReference>
<keyword evidence="2" id="KW-1185">Reference proteome</keyword>
<dbReference type="OrthoDB" id="3928324at2759"/>
<proteinExistence type="predicted"/>
<dbReference type="EMBL" id="JAESVG020000008">
    <property type="protein sequence ID" value="KAG8624927.1"/>
    <property type="molecule type" value="Genomic_DNA"/>
</dbReference>
<evidence type="ECO:0000313" key="1">
    <source>
        <dbReference type="EMBL" id="KAG8624927.1"/>
    </source>
</evidence>
<comment type="caution">
    <text evidence="1">The sequence shown here is derived from an EMBL/GenBank/DDBJ whole genome shotgun (WGS) entry which is preliminary data.</text>
</comment>
<evidence type="ECO:0000313" key="2">
    <source>
        <dbReference type="Proteomes" id="UP000809789"/>
    </source>
</evidence>
<organism evidence="1 2">
    <name type="scientific">Elsinoe batatas</name>
    <dbReference type="NCBI Taxonomy" id="2601811"/>
    <lineage>
        <taxon>Eukaryota</taxon>
        <taxon>Fungi</taxon>
        <taxon>Dikarya</taxon>
        <taxon>Ascomycota</taxon>
        <taxon>Pezizomycotina</taxon>
        <taxon>Dothideomycetes</taxon>
        <taxon>Dothideomycetidae</taxon>
        <taxon>Myriangiales</taxon>
        <taxon>Elsinoaceae</taxon>
        <taxon>Elsinoe</taxon>
    </lineage>
</organism>